<keyword evidence="2" id="KW-1185">Reference proteome</keyword>
<name>A0AAV2F934_9ROSI</name>
<sequence>MILLTTLKSATLADDMPSVLTVGTKIALFAMFLDVPFLIEEDIGHLKCWSATLESETVDNVSRMVINRVAFSYEDDFASSRLYVKLLLRLKTIFLLDQPSDAPSNLRSLRLSKLERTYSNSGLSFIKKRWRRDWLRSARTSSNTTTYRILANRRYSSVLMWTEAL</sequence>
<gene>
    <name evidence="1" type="ORF">LTRI10_LOCUS34510</name>
</gene>
<organism evidence="1 2">
    <name type="scientific">Linum trigynum</name>
    <dbReference type="NCBI Taxonomy" id="586398"/>
    <lineage>
        <taxon>Eukaryota</taxon>
        <taxon>Viridiplantae</taxon>
        <taxon>Streptophyta</taxon>
        <taxon>Embryophyta</taxon>
        <taxon>Tracheophyta</taxon>
        <taxon>Spermatophyta</taxon>
        <taxon>Magnoliopsida</taxon>
        <taxon>eudicotyledons</taxon>
        <taxon>Gunneridae</taxon>
        <taxon>Pentapetalae</taxon>
        <taxon>rosids</taxon>
        <taxon>fabids</taxon>
        <taxon>Malpighiales</taxon>
        <taxon>Linaceae</taxon>
        <taxon>Linum</taxon>
    </lineage>
</organism>
<proteinExistence type="predicted"/>
<dbReference type="AlphaFoldDB" id="A0AAV2F934"/>
<protein>
    <submittedName>
        <fullName evidence="1">Uncharacterized protein</fullName>
    </submittedName>
</protein>
<reference evidence="1 2" key="1">
    <citation type="submission" date="2024-04" db="EMBL/GenBank/DDBJ databases">
        <authorList>
            <person name="Fracassetti M."/>
        </authorList>
    </citation>
    <scope>NUCLEOTIDE SEQUENCE [LARGE SCALE GENOMIC DNA]</scope>
</reference>
<evidence type="ECO:0000313" key="1">
    <source>
        <dbReference type="EMBL" id="CAL1393980.1"/>
    </source>
</evidence>
<accession>A0AAV2F934</accession>
<evidence type="ECO:0000313" key="2">
    <source>
        <dbReference type="Proteomes" id="UP001497516"/>
    </source>
</evidence>
<dbReference type="Proteomes" id="UP001497516">
    <property type="component" value="Chromosome 6"/>
</dbReference>
<dbReference type="EMBL" id="OZ034819">
    <property type="protein sequence ID" value="CAL1393980.1"/>
    <property type="molecule type" value="Genomic_DNA"/>
</dbReference>